<proteinExistence type="predicted"/>
<sequence>MNPIPDIEAFEERAAVMQYDGGLSRSRAEDAAARAQGFRDAAAYWQALADYVVTKRWGGQADG</sequence>
<accession>A0ABU1FDZ6</accession>
<protein>
    <recommendedName>
        <fullName evidence="3">Antitoxin ParD1/3/4</fullName>
    </recommendedName>
</protein>
<organism evidence="1 2">
    <name type="scientific">Ruixingdingia sedimenti</name>
    <dbReference type="NCBI Taxonomy" id="3073604"/>
    <lineage>
        <taxon>Bacteria</taxon>
        <taxon>Pseudomonadati</taxon>
        <taxon>Pseudomonadota</taxon>
        <taxon>Alphaproteobacteria</taxon>
        <taxon>Rhodobacterales</taxon>
        <taxon>Paracoccaceae</taxon>
        <taxon>Ruixingdingia</taxon>
    </lineage>
</organism>
<keyword evidence="2" id="KW-1185">Reference proteome</keyword>
<dbReference type="Proteomes" id="UP001247754">
    <property type="component" value="Unassembled WGS sequence"/>
</dbReference>
<evidence type="ECO:0000313" key="1">
    <source>
        <dbReference type="EMBL" id="MDR5655125.1"/>
    </source>
</evidence>
<evidence type="ECO:0000313" key="2">
    <source>
        <dbReference type="Proteomes" id="UP001247754"/>
    </source>
</evidence>
<evidence type="ECO:0008006" key="3">
    <source>
        <dbReference type="Google" id="ProtNLM"/>
    </source>
</evidence>
<dbReference type="EMBL" id="JAVKPH010000047">
    <property type="protein sequence ID" value="MDR5655125.1"/>
    <property type="molecule type" value="Genomic_DNA"/>
</dbReference>
<comment type="caution">
    <text evidence="1">The sequence shown here is derived from an EMBL/GenBank/DDBJ whole genome shotgun (WGS) entry which is preliminary data.</text>
</comment>
<reference evidence="1 2" key="1">
    <citation type="submission" date="2023-09" db="EMBL/GenBank/DDBJ databases">
        <title>Xinfangfangia sedmenti sp. nov., isolated the sedment.</title>
        <authorList>
            <person name="Xu L."/>
        </authorList>
    </citation>
    <scope>NUCLEOTIDE SEQUENCE [LARGE SCALE GENOMIC DNA]</scope>
    <source>
        <strain evidence="1 2">LG-4</strain>
    </source>
</reference>
<name>A0ABU1FDZ6_9RHOB</name>
<dbReference type="RefSeq" id="WP_310459235.1">
    <property type="nucleotide sequence ID" value="NZ_JAVKPH010000047.1"/>
</dbReference>
<gene>
    <name evidence="1" type="ORF">RGD00_21165</name>
</gene>